<accession>A0AAD8SVC5</accession>
<feature type="region of interest" description="Disordered" evidence="1">
    <location>
        <begin position="194"/>
        <end position="213"/>
    </location>
</feature>
<name>A0AAD8SVC5_LOLMU</name>
<dbReference type="Pfam" id="PF04827">
    <property type="entry name" value="Plant_tran"/>
    <property type="match status" value="1"/>
</dbReference>
<reference evidence="2" key="1">
    <citation type="submission" date="2023-07" db="EMBL/GenBank/DDBJ databases">
        <title>A chromosome-level genome assembly of Lolium multiflorum.</title>
        <authorList>
            <person name="Chen Y."/>
            <person name="Copetti D."/>
            <person name="Kolliker R."/>
            <person name="Studer B."/>
        </authorList>
    </citation>
    <scope>NUCLEOTIDE SEQUENCE</scope>
    <source>
        <strain evidence="2">02402/16</strain>
        <tissue evidence="2">Leaf</tissue>
    </source>
</reference>
<evidence type="ECO:0000313" key="2">
    <source>
        <dbReference type="EMBL" id="KAK1665098.1"/>
    </source>
</evidence>
<evidence type="ECO:0000256" key="1">
    <source>
        <dbReference type="SAM" id="MobiDB-lite"/>
    </source>
</evidence>
<keyword evidence="3" id="KW-1185">Reference proteome</keyword>
<dbReference type="PANTHER" id="PTHR47150:SF7">
    <property type="entry name" value="NUCLEASE"/>
    <property type="match status" value="1"/>
</dbReference>
<dbReference type="Proteomes" id="UP001231189">
    <property type="component" value="Unassembled WGS sequence"/>
</dbReference>
<comment type="caution">
    <text evidence="2">The sequence shown here is derived from an EMBL/GenBank/DDBJ whole genome shotgun (WGS) entry which is preliminary data.</text>
</comment>
<gene>
    <name evidence="2" type="ORF">QYE76_053257</name>
</gene>
<dbReference type="AlphaFoldDB" id="A0AAD8SVC5"/>
<protein>
    <submittedName>
        <fullName evidence="2">Uncharacterized protein</fullName>
    </submittedName>
</protein>
<dbReference type="EMBL" id="JAUUTY010000003">
    <property type="protein sequence ID" value="KAK1665098.1"/>
    <property type="molecule type" value="Genomic_DNA"/>
</dbReference>
<organism evidence="2 3">
    <name type="scientific">Lolium multiflorum</name>
    <name type="common">Italian ryegrass</name>
    <name type="synonym">Lolium perenne subsp. multiflorum</name>
    <dbReference type="NCBI Taxonomy" id="4521"/>
    <lineage>
        <taxon>Eukaryota</taxon>
        <taxon>Viridiplantae</taxon>
        <taxon>Streptophyta</taxon>
        <taxon>Embryophyta</taxon>
        <taxon>Tracheophyta</taxon>
        <taxon>Spermatophyta</taxon>
        <taxon>Magnoliopsida</taxon>
        <taxon>Liliopsida</taxon>
        <taxon>Poales</taxon>
        <taxon>Poaceae</taxon>
        <taxon>BOP clade</taxon>
        <taxon>Pooideae</taxon>
        <taxon>Poodae</taxon>
        <taxon>Poeae</taxon>
        <taxon>Poeae Chloroplast Group 2 (Poeae type)</taxon>
        <taxon>Loliodinae</taxon>
        <taxon>Loliinae</taxon>
        <taxon>Lolium</taxon>
    </lineage>
</organism>
<evidence type="ECO:0000313" key="3">
    <source>
        <dbReference type="Proteomes" id="UP001231189"/>
    </source>
</evidence>
<dbReference type="PANTHER" id="PTHR47150">
    <property type="entry name" value="OS12G0169200 PROTEIN"/>
    <property type="match status" value="1"/>
</dbReference>
<sequence length="282" mass="30059">MLSSIDCMQEWKSCPFGWKGSCKGDFEGCIVILEAVSSHDTWIWPSFFGMAGSHNDINVLQRSPVFDRLAYGQSPDVDFEINGHHYTKGYYLADGIYPPWATLVKTIRKPNSEQEASSSLPLGSRGQRRVVFGREPSRAASPRHGPRGPLDPLPPAVDASVSSMLPLAGMAPWRIGVASASLRHDQEARAGLPPTVACADRGGPGRDDGQSTTQCGRALVATTFGSSAANESFITSVSSNKNTGTPMATVKGFEGEAKRTPSVHDVAVLGGIASPSLSNIRE</sequence>
<dbReference type="InterPro" id="IPR006912">
    <property type="entry name" value="Harbinger_derived_prot"/>
</dbReference>
<feature type="region of interest" description="Disordered" evidence="1">
    <location>
        <begin position="135"/>
        <end position="155"/>
    </location>
</feature>
<proteinExistence type="predicted"/>